<dbReference type="EMBL" id="LNQE01001507">
    <property type="protein sequence ID" value="KUG16228.1"/>
    <property type="molecule type" value="Genomic_DNA"/>
</dbReference>
<organism evidence="1">
    <name type="scientific">hydrocarbon metagenome</name>
    <dbReference type="NCBI Taxonomy" id="938273"/>
    <lineage>
        <taxon>unclassified sequences</taxon>
        <taxon>metagenomes</taxon>
        <taxon>ecological metagenomes</taxon>
    </lineage>
</organism>
<gene>
    <name evidence="1" type="ORF">ASZ90_014104</name>
</gene>
<sequence>MQPAYQKDLRGNSWVWGPGQILTRVDGVGQMTSDKGREELDKVASKVLEGLDGILRVMQRAAEEIASGKPPEDIEISGLPLYMARSKEDPSGRVRGVVYAMDYDQYLQMLDQVATKSGLCIEEQTELEVNLPQMEFGEDLVTGGFEDFKGICVERHNQCILELMEAVSVLLQRRGLSVACIPDEDVLFYLPLK</sequence>
<reference evidence="1" key="1">
    <citation type="journal article" date="2015" name="Proc. Natl. Acad. Sci. U.S.A.">
        <title>Networks of energetic and metabolic interactions define dynamics in microbial communities.</title>
        <authorList>
            <person name="Embree M."/>
            <person name="Liu J.K."/>
            <person name="Al-Bassam M.M."/>
            <person name="Zengler K."/>
        </authorList>
    </citation>
    <scope>NUCLEOTIDE SEQUENCE</scope>
</reference>
<dbReference type="AlphaFoldDB" id="A0A0W8F5R8"/>
<evidence type="ECO:0000313" key="1">
    <source>
        <dbReference type="EMBL" id="KUG16228.1"/>
    </source>
</evidence>
<accession>A0A0W8F5R8</accession>
<proteinExistence type="predicted"/>
<name>A0A0W8F5R8_9ZZZZ</name>
<comment type="caution">
    <text evidence="1">The sequence shown here is derived from an EMBL/GenBank/DDBJ whole genome shotgun (WGS) entry which is preliminary data.</text>
</comment>
<protein>
    <submittedName>
        <fullName evidence="1">Uncharacterized protein</fullName>
    </submittedName>
</protein>